<evidence type="ECO:0000313" key="2">
    <source>
        <dbReference type="Proteomes" id="UP000053766"/>
    </source>
</evidence>
<dbReference type="AlphaFoldDB" id="A0A0D8XMK3"/>
<reference evidence="1 2" key="1">
    <citation type="submission" date="2013-11" db="EMBL/GenBank/DDBJ databases">
        <title>Draft genome of the bovine lungworm Dictyocaulus viviparus.</title>
        <authorList>
            <person name="Mitreva M."/>
        </authorList>
    </citation>
    <scope>NUCLEOTIDE SEQUENCE [LARGE SCALE GENOMIC DNA]</scope>
    <source>
        <strain evidence="1 2">HannoverDv2000</strain>
    </source>
</reference>
<reference evidence="2" key="2">
    <citation type="journal article" date="2016" name="Sci. Rep.">
        <title>Dictyocaulus viviparus genome, variome and transcriptome elucidate lungworm biology and support future intervention.</title>
        <authorList>
            <person name="McNulty S.N."/>
            <person name="Strube C."/>
            <person name="Rosa B.A."/>
            <person name="Martin J.C."/>
            <person name="Tyagi R."/>
            <person name="Choi Y.J."/>
            <person name="Wang Q."/>
            <person name="Hallsworth Pepin K."/>
            <person name="Zhang X."/>
            <person name="Ozersky P."/>
            <person name="Wilson R.K."/>
            <person name="Sternberg P.W."/>
            <person name="Gasser R.B."/>
            <person name="Mitreva M."/>
        </authorList>
    </citation>
    <scope>NUCLEOTIDE SEQUENCE [LARGE SCALE GENOMIC DNA]</scope>
    <source>
        <strain evidence="2">HannoverDv2000</strain>
    </source>
</reference>
<name>A0A0D8XMK3_DICVI</name>
<dbReference type="PANTHER" id="PTHR31128">
    <property type="entry name" value="PROTEIN CBR-CLEC-135-RELATED"/>
    <property type="match status" value="1"/>
</dbReference>
<sequence>MIMMQENPYRRRFRRSLQSDSITDNDSIERIIKAEINNSGHENRHYTSVPTRWSFPNSSITDPIYICDDRVAEDFSPLPRADSSPDIPVDSRIEEHFIGVRTSDEAATQVRVDDFALYYKRENNDDISTPVTLFLVHRNTKNMFRHLSELVRCYHLYRFTDACSGRMEVFPLWKGGMVDDYNYCN</sequence>
<dbReference type="PANTHER" id="PTHR31128:SF9">
    <property type="entry name" value="DUF3444 DOMAIN-CONTAINING PROTEIN-RELATED"/>
    <property type="match status" value="1"/>
</dbReference>
<protein>
    <submittedName>
        <fullName evidence="1">Uncharacterized protein</fullName>
    </submittedName>
</protein>
<gene>
    <name evidence="1" type="ORF">DICVIV_10358</name>
</gene>
<dbReference type="OrthoDB" id="5868621at2759"/>
<keyword evidence="2" id="KW-1185">Reference proteome</keyword>
<dbReference type="EMBL" id="KN716541">
    <property type="protein sequence ID" value="KJH43616.1"/>
    <property type="molecule type" value="Genomic_DNA"/>
</dbReference>
<proteinExistence type="predicted"/>
<organism evidence="1 2">
    <name type="scientific">Dictyocaulus viviparus</name>
    <name type="common">Bovine lungworm</name>
    <dbReference type="NCBI Taxonomy" id="29172"/>
    <lineage>
        <taxon>Eukaryota</taxon>
        <taxon>Metazoa</taxon>
        <taxon>Ecdysozoa</taxon>
        <taxon>Nematoda</taxon>
        <taxon>Chromadorea</taxon>
        <taxon>Rhabditida</taxon>
        <taxon>Rhabditina</taxon>
        <taxon>Rhabditomorpha</taxon>
        <taxon>Strongyloidea</taxon>
        <taxon>Metastrongylidae</taxon>
        <taxon>Dictyocaulus</taxon>
    </lineage>
</organism>
<evidence type="ECO:0000313" key="1">
    <source>
        <dbReference type="EMBL" id="KJH43616.1"/>
    </source>
</evidence>
<accession>A0A0D8XMK3</accession>
<dbReference type="Proteomes" id="UP000053766">
    <property type="component" value="Unassembled WGS sequence"/>
</dbReference>